<feature type="region of interest" description="Disordered" evidence="1">
    <location>
        <begin position="177"/>
        <end position="238"/>
    </location>
</feature>
<organism evidence="2 3">
    <name type="scientific">Brassica napus</name>
    <name type="common">Rape</name>
    <dbReference type="NCBI Taxonomy" id="3708"/>
    <lineage>
        <taxon>Eukaryota</taxon>
        <taxon>Viridiplantae</taxon>
        <taxon>Streptophyta</taxon>
        <taxon>Embryophyta</taxon>
        <taxon>Tracheophyta</taxon>
        <taxon>Spermatophyta</taxon>
        <taxon>Magnoliopsida</taxon>
        <taxon>eudicotyledons</taxon>
        <taxon>Gunneridae</taxon>
        <taxon>Pentapetalae</taxon>
        <taxon>rosids</taxon>
        <taxon>malvids</taxon>
        <taxon>Brassicales</taxon>
        <taxon>Brassicaceae</taxon>
        <taxon>Brassiceae</taxon>
        <taxon>Brassica</taxon>
    </lineage>
</organism>
<reference evidence="2 3" key="1">
    <citation type="submission" date="2021-05" db="EMBL/GenBank/DDBJ databases">
        <title>Genome Assembly of Synthetic Allotetraploid Brassica napus Reveals Homoeologous Exchanges between Subgenomes.</title>
        <authorList>
            <person name="Davis J.T."/>
        </authorList>
    </citation>
    <scope>NUCLEOTIDE SEQUENCE [LARGE SCALE GENOMIC DNA]</scope>
    <source>
        <strain evidence="3">cv. Da-Ae</strain>
        <tissue evidence="2">Seedling</tissue>
    </source>
</reference>
<name>A0ABQ8AKL0_BRANA</name>
<feature type="region of interest" description="Disordered" evidence="1">
    <location>
        <begin position="319"/>
        <end position="346"/>
    </location>
</feature>
<evidence type="ECO:0000256" key="1">
    <source>
        <dbReference type="SAM" id="MobiDB-lite"/>
    </source>
</evidence>
<feature type="compositionally biased region" description="Basic and acidic residues" evidence="1">
    <location>
        <begin position="221"/>
        <end position="236"/>
    </location>
</feature>
<feature type="compositionally biased region" description="Basic and acidic residues" evidence="1">
    <location>
        <begin position="322"/>
        <end position="346"/>
    </location>
</feature>
<evidence type="ECO:0000313" key="3">
    <source>
        <dbReference type="Proteomes" id="UP000824890"/>
    </source>
</evidence>
<gene>
    <name evidence="2" type="ORF">HID58_055523</name>
</gene>
<evidence type="ECO:0000313" key="2">
    <source>
        <dbReference type="EMBL" id="KAH0893094.1"/>
    </source>
</evidence>
<feature type="compositionally biased region" description="Basic and acidic residues" evidence="1">
    <location>
        <begin position="191"/>
        <end position="210"/>
    </location>
</feature>
<sequence>MFKAIILMDRNGALSRINWELFWVSTRRFWGRIRKLKIWFEWRLILITIKAESRLYEGCISGYASLIFILLLPEIDRINQRFGFNGRWSFWYFWRLRLKCINIHQSEFIGDDFLRKYMEIWGKYNRRMHDDQARSYKNVVINCNSGRQSKDKDGRDYYWKGKGKAFEAPESKWVKAAERGQRRPSNHHGYYKGDCEGSRHKSLRREDGRHGATAARTGIQEAHKEAREDGEIRNTGEDDTLLPSLEFQLELAKTQAEGTDVILESTDEDNGLQMEDQADDLEMKMDAINATLLENGVDMEVEEEFQTLSEEEAEQAELASRAQEEQVHTQEEKELMPEEADMEKGKGAGELALRQGSRKRLLKPSIITAGSNKMRAANALVSPRRKAAAKSPPLICTTIILAKD</sequence>
<accession>A0ABQ8AKL0</accession>
<dbReference type="Proteomes" id="UP000824890">
    <property type="component" value="Unassembled WGS sequence"/>
</dbReference>
<protein>
    <submittedName>
        <fullName evidence="2">Uncharacterized protein</fullName>
    </submittedName>
</protein>
<proteinExistence type="predicted"/>
<dbReference type="EMBL" id="JAGKQM010000013">
    <property type="protein sequence ID" value="KAH0893094.1"/>
    <property type="molecule type" value="Genomic_DNA"/>
</dbReference>
<keyword evidence="3" id="KW-1185">Reference proteome</keyword>
<comment type="caution">
    <text evidence="2">The sequence shown here is derived from an EMBL/GenBank/DDBJ whole genome shotgun (WGS) entry which is preliminary data.</text>
</comment>